<evidence type="ECO:0000256" key="2">
    <source>
        <dbReference type="ARBA" id="ARBA00022917"/>
    </source>
</evidence>
<dbReference type="Gene3D" id="3.40.50.300">
    <property type="entry name" value="P-loop containing nucleotide triphosphate hydrolases"/>
    <property type="match status" value="1"/>
</dbReference>
<dbReference type="SUPFAM" id="SSF52540">
    <property type="entry name" value="P-loop containing nucleoside triphosphate hydrolases"/>
    <property type="match status" value="1"/>
</dbReference>
<keyword evidence="2" id="KW-0648">Protein biosynthesis</keyword>
<evidence type="ECO:0000259" key="5">
    <source>
        <dbReference type="PROSITE" id="PS51722"/>
    </source>
</evidence>
<reference evidence="6" key="2">
    <citation type="submission" date="2020-09" db="EMBL/GenBank/DDBJ databases">
        <authorList>
            <person name="Sun Q."/>
            <person name="Zhou Y."/>
        </authorList>
    </citation>
    <scope>NUCLEOTIDE SEQUENCE</scope>
    <source>
        <strain evidence="6">CGMCC 4.7306</strain>
    </source>
</reference>
<dbReference type="InterPro" id="IPR005225">
    <property type="entry name" value="Small_GTP-bd"/>
</dbReference>
<dbReference type="PANTHER" id="PTHR43261">
    <property type="entry name" value="TRANSLATION ELONGATION FACTOR G-RELATED"/>
    <property type="match status" value="1"/>
</dbReference>
<sequence length="651" mass="69373">MQHRTPSPGRPPHPDAQPGTDRRRWLNLGVLAHVDAGKTSLTEALLLAGGAVRQLGSVDAGTTRTDTLDLERRRGITIRTAVASFAVGDVTINLIDTPGHPDFIAEVDRSLAVLDGAILVLSAVEGVQAQTIVLYRALRRLGIPIVFFINKIDRSGADPDRVISAITRRLTPTAIALESVRDAGSAAATVIPYDLTDDAAAEALTVQLADQDEAVLQAWIDQGATISETGLWKTLGGLARGGLVQPLIMGSAITGAGVDRLIRTVTALLPPPWADRDRPLRAQVFKIERSGAGDRVCFVRIREGTVSVRDQIFAAGTEAGKITAIEVCEPAGFVPRDHAVAGQVVRLHGVRARLGDHLGSEPGSTTAGEGLHFPPPALETTIAARDPRQQVALHQALTEIADYDPLIRLRPAADPGDLRITIYGEVQHQVIADTLALDHDIDVTFRSTKIICVERPVGPGAAVRRIGDPEHFFGSTLGAKIEPNTPGAGVDLVIAVPRLSIPLHVYSTIDGFRAALSDYLHDPLAAGPHGWQVVDIRITITESDYNPPGPTPADVRHTLGIVVSEAIRRAGTVVCKPIDRFRLETSTTTLAGALGLLGRHRAVPDTPRLEADLAVVTGTIPSAELDHLRRALSSATHGEGLFESQLDHYAP</sequence>
<dbReference type="PRINTS" id="PR00315">
    <property type="entry name" value="ELONGATNFCT"/>
</dbReference>
<dbReference type="AlphaFoldDB" id="A0A917SCH1"/>
<dbReference type="Gene3D" id="2.40.30.10">
    <property type="entry name" value="Translation factors"/>
    <property type="match status" value="1"/>
</dbReference>
<dbReference type="PROSITE" id="PS00301">
    <property type="entry name" value="G_TR_1"/>
    <property type="match status" value="1"/>
</dbReference>
<dbReference type="Pfam" id="PF00679">
    <property type="entry name" value="EFG_C"/>
    <property type="match status" value="1"/>
</dbReference>
<protein>
    <submittedName>
        <fullName evidence="6">Tetracycline resistance protein, tetM/tetO subfamily</fullName>
    </submittedName>
</protein>
<organism evidence="6 7">
    <name type="scientific">Microlunatus endophyticus</name>
    <dbReference type="NCBI Taxonomy" id="1716077"/>
    <lineage>
        <taxon>Bacteria</taxon>
        <taxon>Bacillati</taxon>
        <taxon>Actinomycetota</taxon>
        <taxon>Actinomycetes</taxon>
        <taxon>Propionibacteriales</taxon>
        <taxon>Propionibacteriaceae</taxon>
        <taxon>Microlunatus</taxon>
    </lineage>
</organism>
<dbReference type="InterPro" id="IPR000640">
    <property type="entry name" value="EFG_V-like"/>
</dbReference>
<dbReference type="SUPFAM" id="SSF50447">
    <property type="entry name" value="Translation proteins"/>
    <property type="match status" value="1"/>
</dbReference>
<dbReference type="PROSITE" id="PS51722">
    <property type="entry name" value="G_TR_2"/>
    <property type="match status" value="1"/>
</dbReference>
<reference evidence="6" key="1">
    <citation type="journal article" date="2014" name="Int. J. Syst. Evol. Microbiol.">
        <title>Complete genome sequence of Corynebacterium casei LMG S-19264T (=DSM 44701T), isolated from a smear-ripened cheese.</title>
        <authorList>
            <consortium name="US DOE Joint Genome Institute (JGI-PGF)"/>
            <person name="Walter F."/>
            <person name="Albersmeier A."/>
            <person name="Kalinowski J."/>
            <person name="Ruckert C."/>
        </authorList>
    </citation>
    <scope>NUCLEOTIDE SEQUENCE</scope>
    <source>
        <strain evidence="6">CGMCC 4.7306</strain>
    </source>
</reference>
<dbReference type="Proteomes" id="UP000613840">
    <property type="component" value="Unassembled WGS sequence"/>
</dbReference>
<dbReference type="PRINTS" id="PR01037">
    <property type="entry name" value="TCRTETOQM"/>
</dbReference>
<evidence type="ECO:0000313" key="7">
    <source>
        <dbReference type="Proteomes" id="UP000613840"/>
    </source>
</evidence>
<dbReference type="EMBL" id="BMMZ01000008">
    <property type="protein sequence ID" value="GGL71978.1"/>
    <property type="molecule type" value="Genomic_DNA"/>
</dbReference>
<keyword evidence="7" id="KW-1185">Reference proteome</keyword>
<accession>A0A917SCH1</accession>
<dbReference type="InterPro" id="IPR035647">
    <property type="entry name" value="EFG_III/V"/>
</dbReference>
<dbReference type="SUPFAM" id="SSF54980">
    <property type="entry name" value="EF-G C-terminal domain-like"/>
    <property type="match status" value="2"/>
</dbReference>
<dbReference type="Gene3D" id="3.30.70.870">
    <property type="entry name" value="Elongation Factor G (Translational Gtpase), domain 3"/>
    <property type="match status" value="1"/>
</dbReference>
<keyword evidence="1" id="KW-0547">Nucleotide-binding</keyword>
<dbReference type="InterPro" id="IPR000795">
    <property type="entry name" value="T_Tr_GTP-bd_dom"/>
</dbReference>
<comment type="caution">
    <text evidence="6">The sequence shown here is derived from an EMBL/GenBank/DDBJ whole genome shotgun (WGS) entry which is preliminary data.</text>
</comment>
<dbReference type="PANTHER" id="PTHR43261:SF1">
    <property type="entry name" value="RIBOSOME-RELEASING FACTOR 2, MITOCHONDRIAL"/>
    <property type="match status" value="1"/>
</dbReference>
<evidence type="ECO:0000256" key="3">
    <source>
        <dbReference type="ARBA" id="ARBA00023134"/>
    </source>
</evidence>
<dbReference type="InterPro" id="IPR027417">
    <property type="entry name" value="P-loop_NTPase"/>
</dbReference>
<gene>
    <name evidence="6" type="ORF">GCM10011575_32910</name>
</gene>
<evidence type="ECO:0000313" key="6">
    <source>
        <dbReference type="EMBL" id="GGL71978.1"/>
    </source>
</evidence>
<dbReference type="Gene3D" id="3.30.230.10">
    <property type="match status" value="1"/>
</dbReference>
<dbReference type="GO" id="GO:0006412">
    <property type="term" value="P:translation"/>
    <property type="evidence" value="ECO:0007669"/>
    <property type="project" value="UniProtKB-KW"/>
</dbReference>
<dbReference type="RefSeq" id="WP_188896450.1">
    <property type="nucleotide sequence ID" value="NZ_BMMZ01000008.1"/>
</dbReference>
<dbReference type="GO" id="GO:0032790">
    <property type="term" value="P:ribosome disassembly"/>
    <property type="evidence" value="ECO:0007669"/>
    <property type="project" value="TreeGrafter"/>
</dbReference>
<dbReference type="InterPro" id="IPR031157">
    <property type="entry name" value="G_TR_CS"/>
</dbReference>
<name>A0A917SCH1_9ACTN</name>
<keyword evidence="3" id="KW-0342">GTP-binding</keyword>
<dbReference type="NCBIfam" id="TIGR00231">
    <property type="entry name" value="small_GTP"/>
    <property type="match status" value="1"/>
</dbReference>
<dbReference type="GO" id="GO:0003924">
    <property type="term" value="F:GTPase activity"/>
    <property type="evidence" value="ECO:0007669"/>
    <property type="project" value="InterPro"/>
</dbReference>
<feature type="domain" description="Tr-type G" evidence="5">
    <location>
        <begin position="23"/>
        <end position="273"/>
    </location>
</feature>
<evidence type="ECO:0000256" key="4">
    <source>
        <dbReference type="SAM" id="MobiDB-lite"/>
    </source>
</evidence>
<dbReference type="GO" id="GO:0005525">
    <property type="term" value="F:GTP binding"/>
    <property type="evidence" value="ECO:0007669"/>
    <property type="project" value="UniProtKB-KW"/>
</dbReference>
<feature type="region of interest" description="Disordered" evidence="4">
    <location>
        <begin position="1"/>
        <end position="21"/>
    </location>
</feature>
<evidence type="ECO:0000256" key="1">
    <source>
        <dbReference type="ARBA" id="ARBA00022741"/>
    </source>
</evidence>
<proteinExistence type="predicted"/>
<dbReference type="InterPro" id="IPR014721">
    <property type="entry name" value="Ribsml_uS5_D2-typ_fold_subgr"/>
</dbReference>
<dbReference type="Pfam" id="PF00009">
    <property type="entry name" value="GTP_EFTU"/>
    <property type="match status" value="1"/>
</dbReference>
<dbReference type="InterPro" id="IPR009000">
    <property type="entry name" value="Transl_B-barrel_sf"/>
</dbReference>